<dbReference type="PIRSF" id="PIRSF005902">
    <property type="entry name" value="DNase_TatD"/>
    <property type="match status" value="1"/>
</dbReference>
<feature type="binding site" evidence="2">
    <location>
        <position position="128"/>
    </location>
    <ligand>
        <name>a divalent metal cation</name>
        <dbReference type="ChEBI" id="CHEBI:60240"/>
        <label>1</label>
    </ligand>
</feature>
<comment type="caution">
    <text evidence="3">The sequence shown here is derived from an EMBL/GenBank/DDBJ whole genome shotgun (WGS) entry which is preliminary data.</text>
</comment>
<dbReference type="PANTHER" id="PTHR46124:SF2">
    <property type="entry name" value="D-AMINOACYL-TRNA DEACYLASE"/>
    <property type="match status" value="1"/>
</dbReference>
<dbReference type="Gene3D" id="3.20.20.140">
    <property type="entry name" value="Metal-dependent hydrolases"/>
    <property type="match status" value="1"/>
</dbReference>
<dbReference type="PROSITE" id="PS01091">
    <property type="entry name" value="TATD_3"/>
    <property type="match status" value="1"/>
</dbReference>
<evidence type="ECO:0000256" key="1">
    <source>
        <dbReference type="ARBA" id="ARBA00022801"/>
    </source>
</evidence>
<accession>A0A2G9YVA1</accession>
<dbReference type="CDD" id="cd01310">
    <property type="entry name" value="TatD_DNAse"/>
    <property type="match status" value="1"/>
</dbReference>
<evidence type="ECO:0000313" key="4">
    <source>
        <dbReference type="Proteomes" id="UP000230273"/>
    </source>
</evidence>
<keyword evidence="1 3" id="KW-0378">Hydrolase</keyword>
<sequence length="307" mass="35407">MLIDTHAHLNFNAYKDDADEVIRRALNNGVWMINVGSQYKTSKRAVEIAEKYKEGIFASVGLHPIHLADGIFKTKIDPAEMPNGVRGASKEEIEFETKEEDFDYEKYKELALRRGSGQAKSKVVAIGEIGLDYWYKPKTKTKLSELKEKQREAFLKQLDLAKELNLPVIFHCRMAHDEMIELLNTRYHIQNTNLQGVVHCFTGNWQQAQKYLEMGLYLGFNGIIFKLNLDEVIKKTPLGRILVETDCPYLTPKPMEGRNEPLYVKYVAERIAKVKEIDIQGIEEATTKNALDLFNFKKITVYKPRYL</sequence>
<feature type="binding site" evidence="2">
    <location>
        <position position="8"/>
    </location>
    <ligand>
        <name>a divalent metal cation</name>
        <dbReference type="ChEBI" id="CHEBI:60240"/>
        <label>1</label>
    </ligand>
</feature>
<name>A0A2G9YVA1_9BACT</name>
<dbReference type="Proteomes" id="UP000230273">
    <property type="component" value="Unassembled WGS sequence"/>
</dbReference>
<dbReference type="GO" id="GO:0046872">
    <property type="term" value="F:metal ion binding"/>
    <property type="evidence" value="ECO:0007669"/>
    <property type="project" value="UniProtKB-KW"/>
</dbReference>
<dbReference type="InterPro" id="IPR032466">
    <property type="entry name" value="Metal_Hydrolase"/>
</dbReference>
<dbReference type="PROSITE" id="PS01137">
    <property type="entry name" value="TATD_1"/>
    <property type="match status" value="1"/>
</dbReference>
<feature type="binding site" evidence="2">
    <location>
        <position position="199"/>
    </location>
    <ligand>
        <name>a divalent metal cation</name>
        <dbReference type="ChEBI" id="CHEBI:60240"/>
        <label>2</label>
    </ligand>
</feature>
<dbReference type="SUPFAM" id="SSF51556">
    <property type="entry name" value="Metallo-dependent hydrolases"/>
    <property type="match status" value="1"/>
</dbReference>
<gene>
    <name evidence="3" type="ORF">COX36_04755</name>
</gene>
<reference evidence="3 4" key="1">
    <citation type="submission" date="2017-09" db="EMBL/GenBank/DDBJ databases">
        <title>Depth-based differentiation of microbial function through sediment-hosted aquifers and enrichment of novel symbionts in the deep terrestrial subsurface.</title>
        <authorList>
            <person name="Probst A.J."/>
            <person name="Ladd B."/>
            <person name="Jarett J.K."/>
            <person name="Geller-Mcgrath D.E."/>
            <person name="Sieber C.M."/>
            <person name="Emerson J.B."/>
            <person name="Anantharaman K."/>
            <person name="Thomas B.C."/>
            <person name="Malmstrom R."/>
            <person name="Stieglmeier M."/>
            <person name="Klingl A."/>
            <person name="Woyke T."/>
            <person name="Ryan C.M."/>
            <person name="Banfield J.F."/>
        </authorList>
    </citation>
    <scope>NUCLEOTIDE SEQUENCE [LARGE SCALE GENOMIC DNA]</scope>
    <source>
        <strain evidence="3">CG23_combo_of_CG06-09_8_20_14_all_38_19</strain>
    </source>
</reference>
<dbReference type="InterPro" id="IPR018228">
    <property type="entry name" value="DNase_TatD-rel_CS"/>
</dbReference>
<organism evidence="3 4">
    <name type="scientific">Candidatus Nealsonbacteria bacterium CG23_combo_of_CG06-09_8_20_14_all_38_19</name>
    <dbReference type="NCBI Taxonomy" id="1974721"/>
    <lineage>
        <taxon>Bacteria</taxon>
        <taxon>Candidatus Nealsoniibacteriota</taxon>
    </lineage>
</organism>
<dbReference type="EMBL" id="PCRP01000075">
    <property type="protein sequence ID" value="PIP23168.1"/>
    <property type="molecule type" value="Genomic_DNA"/>
</dbReference>
<feature type="binding site" evidence="2">
    <location>
        <position position="171"/>
    </location>
    <ligand>
        <name>a divalent metal cation</name>
        <dbReference type="ChEBI" id="CHEBI:60240"/>
        <label>2</label>
    </ligand>
</feature>
<dbReference type="PANTHER" id="PTHR46124">
    <property type="entry name" value="D-AMINOACYL-TRNA DEACYLASE"/>
    <property type="match status" value="1"/>
</dbReference>
<protein>
    <submittedName>
        <fullName evidence="3">Hydrolase TatD</fullName>
    </submittedName>
</protein>
<proteinExistence type="predicted"/>
<evidence type="ECO:0000313" key="3">
    <source>
        <dbReference type="EMBL" id="PIP23168.1"/>
    </source>
</evidence>
<dbReference type="AlphaFoldDB" id="A0A2G9YVA1"/>
<evidence type="ECO:0000256" key="2">
    <source>
        <dbReference type="PIRSR" id="PIRSR005902-1"/>
    </source>
</evidence>
<keyword evidence="2" id="KW-0479">Metal-binding</keyword>
<dbReference type="InterPro" id="IPR001130">
    <property type="entry name" value="TatD-like"/>
</dbReference>
<dbReference type="Pfam" id="PF01026">
    <property type="entry name" value="TatD_DNase"/>
    <property type="match status" value="1"/>
</dbReference>
<feature type="binding site" evidence="2">
    <location>
        <position position="246"/>
    </location>
    <ligand>
        <name>a divalent metal cation</name>
        <dbReference type="ChEBI" id="CHEBI:60240"/>
        <label>1</label>
    </ligand>
</feature>
<dbReference type="GO" id="GO:0016788">
    <property type="term" value="F:hydrolase activity, acting on ester bonds"/>
    <property type="evidence" value="ECO:0007669"/>
    <property type="project" value="InterPro"/>
</dbReference>
<feature type="binding site" evidence="2">
    <location>
        <position position="6"/>
    </location>
    <ligand>
        <name>a divalent metal cation</name>
        <dbReference type="ChEBI" id="CHEBI:60240"/>
        <label>1</label>
    </ligand>
</feature>